<protein>
    <submittedName>
        <fullName evidence="4">MCE family protein</fullName>
    </submittedName>
</protein>
<reference evidence="4" key="1">
    <citation type="submission" date="2020-11" db="EMBL/GenBank/DDBJ databases">
        <title>Nocardia NEAU-351.nov., a novel actinomycete isolated from the cow dung.</title>
        <authorList>
            <person name="Zhang X."/>
        </authorList>
    </citation>
    <scope>NUCLEOTIDE SEQUENCE</scope>
    <source>
        <strain evidence="4">NEAU-351</strain>
    </source>
</reference>
<keyword evidence="2" id="KW-0812">Transmembrane</keyword>
<feature type="transmembrane region" description="Helical" evidence="2">
    <location>
        <begin position="30"/>
        <end position="50"/>
    </location>
</feature>
<sequence>MTVTAPRVGAGELVARGVVRTVHAGRARRVALSSGALVLTLIIGIGYLLFGALGADPTASTMTVRVHLADSGGLLTGRGVSLRGVPIGKVDALELTDTGLVAVATIDAETRLPADTEVRVAGLSMAGEQYLDFRPQRDGGPYLTDGAEIEVGRTSTPTPLWKTLSTLDTTLAQVNPADLEAIVAELGVSPQGPAKLADIVDSGIFLVSTLDSVLPQTVSLIRDSRTLLATVDDLGPGLRKFAGNANSFLGGVEAKTGGYVELLGAAPGTLRAFDAVLAENSGNAADLLTNLAVVADTTSKRVPALQEFFFPTGRAGSALDGLSVAFHDGGIWGLVNLYPRYTCDYDLPRRPPSRPDYPEPFLYTYCPNNDPSVLIRGASNAPRPPGEAIPGIPPSGARPDAQTTQSPVGPMSLPLTYGRPPLPAAPPAPQR</sequence>
<keyword evidence="2" id="KW-0472">Membrane</keyword>
<feature type="domain" description="Mce/MlaD" evidence="3">
    <location>
        <begin position="62"/>
        <end position="135"/>
    </location>
</feature>
<evidence type="ECO:0000313" key="4">
    <source>
        <dbReference type="EMBL" id="MBH0778479.1"/>
    </source>
</evidence>
<evidence type="ECO:0000256" key="2">
    <source>
        <dbReference type="SAM" id="Phobius"/>
    </source>
</evidence>
<dbReference type="InterPro" id="IPR003399">
    <property type="entry name" value="Mce/MlaD"/>
</dbReference>
<dbReference type="Pfam" id="PF02470">
    <property type="entry name" value="MlaD"/>
    <property type="match status" value="1"/>
</dbReference>
<dbReference type="EMBL" id="JADMLG010000007">
    <property type="protein sequence ID" value="MBH0778479.1"/>
    <property type="molecule type" value="Genomic_DNA"/>
</dbReference>
<dbReference type="Proteomes" id="UP000655751">
    <property type="component" value="Unassembled WGS sequence"/>
</dbReference>
<proteinExistence type="predicted"/>
<dbReference type="PANTHER" id="PTHR33371:SF16">
    <property type="entry name" value="MCE-FAMILY PROTEIN MCE3F"/>
    <property type="match status" value="1"/>
</dbReference>
<feature type="region of interest" description="Disordered" evidence="1">
    <location>
        <begin position="375"/>
        <end position="431"/>
    </location>
</feature>
<dbReference type="GO" id="GO:0005576">
    <property type="term" value="C:extracellular region"/>
    <property type="evidence" value="ECO:0007669"/>
    <property type="project" value="TreeGrafter"/>
</dbReference>
<dbReference type="InterPro" id="IPR052336">
    <property type="entry name" value="MlaD_Phospholipid_Transporter"/>
</dbReference>
<accession>A0A931IBS7</accession>
<comment type="caution">
    <text evidence="4">The sequence shown here is derived from an EMBL/GenBank/DDBJ whole genome shotgun (WGS) entry which is preliminary data.</text>
</comment>
<gene>
    <name evidence="4" type="ORF">IT779_19555</name>
</gene>
<evidence type="ECO:0000313" key="5">
    <source>
        <dbReference type="Proteomes" id="UP000655751"/>
    </source>
</evidence>
<keyword evidence="5" id="KW-1185">Reference proteome</keyword>
<keyword evidence="2" id="KW-1133">Transmembrane helix</keyword>
<feature type="compositionally biased region" description="Pro residues" evidence="1">
    <location>
        <begin position="420"/>
        <end position="431"/>
    </location>
</feature>
<name>A0A931IBS7_9NOCA</name>
<evidence type="ECO:0000259" key="3">
    <source>
        <dbReference type="Pfam" id="PF02470"/>
    </source>
</evidence>
<dbReference type="AlphaFoldDB" id="A0A931IBS7"/>
<evidence type="ECO:0000256" key="1">
    <source>
        <dbReference type="SAM" id="MobiDB-lite"/>
    </source>
</evidence>
<dbReference type="PANTHER" id="PTHR33371">
    <property type="entry name" value="INTERMEMBRANE PHOSPHOLIPID TRANSPORT SYSTEM BINDING PROTEIN MLAD-RELATED"/>
    <property type="match status" value="1"/>
</dbReference>
<feature type="compositionally biased region" description="Pro residues" evidence="1">
    <location>
        <begin position="382"/>
        <end position="393"/>
    </location>
</feature>
<organism evidence="4 5">
    <name type="scientific">Nocardia bovistercoris</name>
    <dbReference type="NCBI Taxonomy" id="2785916"/>
    <lineage>
        <taxon>Bacteria</taxon>
        <taxon>Bacillati</taxon>
        <taxon>Actinomycetota</taxon>
        <taxon>Actinomycetes</taxon>
        <taxon>Mycobacteriales</taxon>
        <taxon>Nocardiaceae</taxon>
        <taxon>Nocardia</taxon>
    </lineage>
</organism>
<dbReference type="RefSeq" id="WP_196150770.1">
    <property type="nucleotide sequence ID" value="NZ_JADMLG010000007.1"/>
</dbReference>